<dbReference type="OrthoDB" id="2434933at2759"/>
<keyword evidence="3" id="KW-1185">Reference proteome</keyword>
<evidence type="ECO:0000313" key="2">
    <source>
        <dbReference type="EMBL" id="CAG8598322.1"/>
    </source>
</evidence>
<dbReference type="Proteomes" id="UP000789508">
    <property type="component" value="Unassembled WGS sequence"/>
</dbReference>
<dbReference type="InterPro" id="IPR001995">
    <property type="entry name" value="Peptidase_A2_cat"/>
</dbReference>
<evidence type="ECO:0000313" key="3">
    <source>
        <dbReference type="Proteomes" id="UP000789508"/>
    </source>
</evidence>
<reference evidence="2" key="1">
    <citation type="submission" date="2021-06" db="EMBL/GenBank/DDBJ databases">
        <authorList>
            <person name="Kallberg Y."/>
            <person name="Tangrot J."/>
            <person name="Rosling A."/>
        </authorList>
    </citation>
    <scope>NUCLEOTIDE SEQUENCE</scope>
    <source>
        <strain evidence="2">FL130A</strain>
    </source>
</reference>
<evidence type="ECO:0000259" key="1">
    <source>
        <dbReference type="PROSITE" id="PS50175"/>
    </source>
</evidence>
<sequence length="400" mass="45017">LKKLFTTAQNADITEENTVQSADIAQENTVQSASIDPIINSREPELSTNILTSASDQSETNDVQDTSIIVQDTMAQDASTITQDLTIISTLDALHLDAPIATSTISNLPETVESHLAYEEEPGQAQRFLARVGNNFRWPSSMPERFRRNSFRKIADVEFEFDDEIGFNFIFFYNALDKGEFAGHENEWVTVHNQKVIEYGQEYTDDQLNYILETMPGAIQLPVDQTRLPRSKPAKMVIGQRTNNGDDYKIRVRVRRPGENNLIALLPQDFYDTKNKNKKYTCVVDTGAPQTILPYHVKRVLGRMGWSTVRLTAGGYGAPAEQIRASKSLEVSIGDDNNWTKWVRAKFLLWEECPGNQVEYALVGNDVTDQLAYVHEPGNPLKFLDIVDEARLTAFLNGCS</sequence>
<dbReference type="PROSITE" id="PS50175">
    <property type="entry name" value="ASP_PROT_RETROV"/>
    <property type="match status" value="1"/>
</dbReference>
<feature type="domain" description="Peptidase A2" evidence="1">
    <location>
        <begin position="280"/>
        <end position="367"/>
    </location>
</feature>
<gene>
    <name evidence="2" type="ORF">ALEPTO_LOCUS8024</name>
</gene>
<dbReference type="EMBL" id="CAJVPS010004051">
    <property type="protein sequence ID" value="CAG8598322.1"/>
    <property type="molecule type" value="Genomic_DNA"/>
</dbReference>
<name>A0A9N9CC95_9GLOM</name>
<dbReference type="GO" id="GO:0004190">
    <property type="term" value="F:aspartic-type endopeptidase activity"/>
    <property type="evidence" value="ECO:0007669"/>
    <property type="project" value="InterPro"/>
</dbReference>
<dbReference type="GO" id="GO:0006508">
    <property type="term" value="P:proteolysis"/>
    <property type="evidence" value="ECO:0007669"/>
    <property type="project" value="InterPro"/>
</dbReference>
<dbReference type="AlphaFoldDB" id="A0A9N9CC95"/>
<accession>A0A9N9CC95</accession>
<feature type="non-terminal residue" evidence="2">
    <location>
        <position position="1"/>
    </location>
</feature>
<organism evidence="2 3">
    <name type="scientific">Ambispora leptoticha</name>
    <dbReference type="NCBI Taxonomy" id="144679"/>
    <lineage>
        <taxon>Eukaryota</taxon>
        <taxon>Fungi</taxon>
        <taxon>Fungi incertae sedis</taxon>
        <taxon>Mucoromycota</taxon>
        <taxon>Glomeromycotina</taxon>
        <taxon>Glomeromycetes</taxon>
        <taxon>Archaeosporales</taxon>
        <taxon>Ambisporaceae</taxon>
        <taxon>Ambispora</taxon>
    </lineage>
</organism>
<comment type="caution">
    <text evidence="2">The sequence shown here is derived from an EMBL/GenBank/DDBJ whole genome shotgun (WGS) entry which is preliminary data.</text>
</comment>
<proteinExistence type="predicted"/>
<protein>
    <submittedName>
        <fullName evidence="2">3491_t:CDS:1</fullName>
    </submittedName>
</protein>